<accession>A0ABU7XYP9</accession>
<evidence type="ECO:0000313" key="1">
    <source>
        <dbReference type="EMBL" id="MEF3834930.1"/>
    </source>
</evidence>
<protein>
    <submittedName>
        <fullName evidence="1">Uncharacterized protein</fullName>
    </submittedName>
</protein>
<reference evidence="1 2" key="1">
    <citation type="submission" date="2022-09" db="EMBL/GenBank/DDBJ databases">
        <title>Genome sequencing of Flavivirga sp. MEBiC05379.</title>
        <authorList>
            <person name="Oh H.-M."/>
            <person name="Kwon K.K."/>
            <person name="Park M.J."/>
            <person name="Yang S.-H."/>
        </authorList>
    </citation>
    <scope>NUCLEOTIDE SEQUENCE [LARGE SCALE GENOMIC DNA]</scope>
    <source>
        <strain evidence="1 2">MEBiC05379</strain>
    </source>
</reference>
<comment type="caution">
    <text evidence="1">The sequence shown here is derived from an EMBL/GenBank/DDBJ whole genome shotgun (WGS) entry which is preliminary data.</text>
</comment>
<evidence type="ECO:0000313" key="2">
    <source>
        <dbReference type="Proteomes" id="UP001337305"/>
    </source>
</evidence>
<organism evidence="1 2">
    <name type="scientific">Flavivirga spongiicola</name>
    <dbReference type="NCBI Taxonomy" id="421621"/>
    <lineage>
        <taxon>Bacteria</taxon>
        <taxon>Pseudomonadati</taxon>
        <taxon>Bacteroidota</taxon>
        <taxon>Flavobacteriia</taxon>
        <taxon>Flavobacteriales</taxon>
        <taxon>Flavobacteriaceae</taxon>
        <taxon>Flavivirga</taxon>
    </lineage>
</organism>
<gene>
    <name evidence="1" type="ORF">N1F79_17490</name>
</gene>
<dbReference type="EMBL" id="JAODOP010000004">
    <property type="protein sequence ID" value="MEF3834930.1"/>
    <property type="molecule type" value="Genomic_DNA"/>
</dbReference>
<dbReference type="Proteomes" id="UP001337305">
    <property type="component" value="Unassembled WGS sequence"/>
</dbReference>
<sequence>MKIKMNLNPKFFTLVLVLTLFNCKNENTFSEYQYTDHPVVLTCGDFNSKLYHEALYSFENDILVFYSKTNKNVSQTQAYNQFVRDAVYGRGRLKYEDVVSAHSLNVFKALKNESTLWDANNAKSHLNYNGSIIGCIANNIQDTALKTTFNSLVTTNSMSPKLFGTPLISKYRNAIRDKYLATYIALDLFYAKLFDVDFSKVNLEKPESKVDFNKKPE</sequence>
<name>A0ABU7XYP9_9FLAO</name>
<keyword evidence="2" id="KW-1185">Reference proteome</keyword>
<proteinExistence type="predicted"/>
<dbReference type="RefSeq" id="WP_303307234.1">
    <property type="nucleotide sequence ID" value="NZ_JAODOP010000004.1"/>
</dbReference>